<dbReference type="HAMAP" id="MF_00076">
    <property type="entry name" value="HisB"/>
    <property type="match status" value="1"/>
</dbReference>
<dbReference type="NCBIfam" id="NF002111">
    <property type="entry name" value="PRK00951.2-1"/>
    <property type="match status" value="1"/>
</dbReference>
<dbReference type="SUPFAM" id="SSF54211">
    <property type="entry name" value="Ribosomal protein S5 domain 2-like"/>
    <property type="match status" value="2"/>
</dbReference>
<keyword evidence="4 6" id="KW-0368">Histidine biosynthesis</keyword>
<dbReference type="FunFam" id="3.30.230.40:FF:000001">
    <property type="entry name" value="Imidazoleglycerol-phosphate dehydratase HisB"/>
    <property type="match status" value="1"/>
</dbReference>
<dbReference type="Proteomes" id="UP000078532">
    <property type="component" value="Unassembled WGS sequence"/>
</dbReference>
<keyword evidence="3 6" id="KW-0028">Amino-acid biosynthesis</keyword>
<dbReference type="EMBL" id="LYVF01000105">
    <property type="protein sequence ID" value="OAT83663.1"/>
    <property type="molecule type" value="Genomic_DNA"/>
</dbReference>
<dbReference type="PROSITE" id="PS00954">
    <property type="entry name" value="IGP_DEHYDRATASE_1"/>
    <property type="match status" value="1"/>
</dbReference>
<evidence type="ECO:0000256" key="6">
    <source>
        <dbReference type="HAMAP-Rule" id="MF_00076"/>
    </source>
</evidence>
<dbReference type="FunFam" id="3.30.230.40:FF:000003">
    <property type="entry name" value="Imidazoleglycerol-phosphate dehydratase HisB"/>
    <property type="match status" value="1"/>
</dbReference>
<dbReference type="InterPro" id="IPR020565">
    <property type="entry name" value="ImidazoleglycerP_deHydtase_CS"/>
</dbReference>
<name>A0A1B7LG08_9FIRM</name>
<evidence type="ECO:0000256" key="2">
    <source>
        <dbReference type="ARBA" id="ARBA00016664"/>
    </source>
</evidence>
<accession>A0A1B7LG08</accession>
<dbReference type="UniPathway" id="UPA00031">
    <property type="reaction ID" value="UER00011"/>
</dbReference>
<evidence type="ECO:0000256" key="4">
    <source>
        <dbReference type="ARBA" id="ARBA00023102"/>
    </source>
</evidence>
<dbReference type="OrthoDB" id="9790411at2"/>
<dbReference type="InterPro" id="IPR020568">
    <property type="entry name" value="Ribosomal_Su5_D2-typ_SF"/>
</dbReference>
<sequence>MQAGRTAEIERQTGETEIRLRLNLDGDGVYQVDTGVGFLDHMLSLWARHGLFDLKLSAAGDLHVDAHHTVEDTGICLGEAIKQALGGKAGINRYGQALLPMDEALVLAAVDLSGRGRLSFDVPLPSPRVGDFDTELVEEFLQALTAHGEFTLHVRLLAGHNTHHIIEAVFKALGRALRQAAAVDARRPGQVPSTKGVL</sequence>
<comment type="subcellular location">
    <subcellularLocation>
        <location evidence="6 7">Cytoplasm</location>
    </subcellularLocation>
</comment>
<dbReference type="GO" id="GO:0004424">
    <property type="term" value="F:imidazoleglycerol-phosphate dehydratase activity"/>
    <property type="evidence" value="ECO:0007669"/>
    <property type="project" value="UniProtKB-UniRule"/>
</dbReference>
<evidence type="ECO:0000313" key="8">
    <source>
        <dbReference type="EMBL" id="OAT83663.1"/>
    </source>
</evidence>
<dbReference type="CDD" id="cd07914">
    <property type="entry name" value="IGPD"/>
    <property type="match status" value="1"/>
</dbReference>
<dbReference type="GO" id="GO:0000105">
    <property type="term" value="P:L-histidine biosynthetic process"/>
    <property type="evidence" value="ECO:0007669"/>
    <property type="project" value="UniProtKB-UniRule"/>
</dbReference>
<reference evidence="8 9" key="1">
    <citation type="submission" date="2016-04" db="EMBL/GenBank/DDBJ databases">
        <authorList>
            <person name="Evans L.H."/>
            <person name="Alamgir A."/>
            <person name="Owens N."/>
            <person name="Weber N.D."/>
            <person name="Virtaneva K."/>
            <person name="Barbian K."/>
            <person name="Babar A."/>
            <person name="Rosenke K."/>
        </authorList>
    </citation>
    <scope>NUCLEOTIDE SEQUENCE [LARGE SCALE GENOMIC DNA]</scope>
    <source>
        <strain evidence="8 9">LMa1</strain>
    </source>
</reference>
<keyword evidence="9" id="KW-1185">Reference proteome</keyword>
<dbReference type="GO" id="GO:0005737">
    <property type="term" value="C:cytoplasm"/>
    <property type="evidence" value="ECO:0007669"/>
    <property type="project" value="UniProtKB-SubCell"/>
</dbReference>
<dbReference type="NCBIfam" id="NF002114">
    <property type="entry name" value="PRK00951.2-4"/>
    <property type="match status" value="1"/>
</dbReference>
<dbReference type="RefSeq" id="WP_066667427.1">
    <property type="nucleotide sequence ID" value="NZ_LYVF01000105.1"/>
</dbReference>
<comment type="pathway">
    <text evidence="1 6 7">Amino-acid biosynthesis; L-histidine biosynthesis; L-histidine from 5-phospho-alpha-D-ribose 1-diphosphate: step 6/9.</text>
</comment>
<keyword evidence="5 6" id="KW-0456">Lyase</keyword>
<dbReference type="PANTHER" id="PTHR23133">
    <property type="entry name" value="IMIDAZOLEGLYCEROL-PHOSPHATE DEHYDRATASE HIS7"/>
    <property type="match status" value="1"/>
</dbReference>
<keyword evidence="6" id="KW-0963">Cytoplasm</keyword>
<dbReference type="InterPro" id="IPR000807">
    <property type="entry name" value="ImidazoleglycerolP_deHydtase"/>
</dbReference>
<dbReference type="Gene3D" id="3.30.230.40">
    <property type="entry name" value="Imidazole glycerol phosphate dehydratase, domain 1"/>
    <property type="match status" value="2"/>
</dbReference>
<comment type="catalytic activity">
    <reaction evidence="6 7">
        <text>D-erythro-1-(imidazol-4-yl)glycerol 3-phosphate = 3-(imidazol-4-yl)-2-oxopropyl phosphate + H2O</text>
        <dbReference type="Rhea" id="RHEA:11040"/>
        <dbReference type="ChEBI" id="CHEBI:15377"/>
        <dbReference type="ChEBI" id="CHEBI:57766"/>
        <dbReference type="ChEBI" id="CHEBI:58278"/>
        <dbReference type="EC" id="4.2.1.19"/>
    </reaction>
</comment>
<evidence type="ECO:0000256" key="5">
    <source>
        <dbReference type="ARBA" id="ARBA00023239"/>
    </source>
</evidence>
<dbReference type="PANTHER" id="PTHR23133:SF2">
    <property type="entry name" value="IMIDAZOLEGLYCEROL-PHOSPHATE DEHYDRATASE"/>
    <property type="match status" value="1"/>
</dbReference>
<evidence type="ECO:0000256" key="7">
    <source>
        <dbReference type="RuleBase" id="RU000599"/>
    </source>
</evidence>
<protein>
    <recommendedName>
        <fullName evidence="2 6">Imidazoleglycerol-phosphate dehydratase</fullName>
        <shortName evidence="6">IGPD</shortName>
        <ecNumber evidence="6 7">4.2.1.19</ecNumber>
    </recommendedName>
</protein>
<dbReference type="NCBIfam" id="NF002109">
    <property type="entry name" value="PRK00951.1-5"/>
    <property type="match status" value="1"/>
</dbReference>
<evidence type="ECO:0000256" key="3">
    <source>
        <dbReference type="ARBA" id="ARBA00022605"/>
    </source>
</evidence>
<dbReference type="AlphaFoldDB" id="A0A1B7LG08"/>
<dbReference type="Pfam" id="PF00475">
    <property type="entry name" value="IGPD"/>
    <property type="match status" value="1"/>
</dbReference>
<dbReference type="PROSITE" id="PS00955">
    <property type="entry name" value="IGP_DEHYDRATASE_2"/>
    <property type="match status" value="1"/>
</dbReference>
<evidence type="ECO:0000256" key="1">
    <source>
        <dbReference type="ARBA" id="ARBA00005047"/>
    </source>
</evidence>
<comment type="caution">
    <text evidence="8">The sequence shown here is derived from an EMBL/GenBank/DDBJ whole genome shotgun (WGS) entry which is preliminary data.</text>
</comment>
<dbReference type="InterPro" id="IPR038494">
    <property type="entry name" value="IGPD_sf"/>
</dbReference>
<gene>
    <name evidence="6 8" type="primary">hisB</name>
    <name evidence="8" type="ORF">A6M21_17480</name>
</gene>
<dbReference type="STRING" id="1838280.A6M21_17480"/>
<dbReference type="EC" id="4.2.1.19" evidence="6 7"/>
<evidence type="ECO:0000313" key="9">
    <source>
        <dbReference type="Proteomes" id="UP000078532"/>
    </source>
</evidence>
<organism evidence="8 9">
    <name type="scientific">Desulfotomaculum copahuensis</name>
    <dbReference type="NCBI Taxonomy" id="1838280"/>
    <lineage>
        <taxon>Bacteria</taxon>
        <taxon>Bacillati</taxon>
        <taxon>Bacillota</taxon>
        <taxon>Clostridia</taxon>
        <taxon>Eubacteriales</taxon>
        <taxon>Desulfotomaculaceae</taxon>
        <taxon>Desulfotomaculum</taxon>
    </lineage>
</organism>
<proteinExistence type="inferred from homology"/>
<comment type="similarity">
    <text evidence="6 7">Belongs to the imidazoleglycerol-phosphate dehydratase family.</text>
</comment>